<gene>
    <name evidence="2" type="ORF">ElyMa_003922300</name>
</gene>
<comment type="caution">
    <text evidence="2">The sequence shown here is derived from an EMBL/GenBank/DDBJ whole genome shotgun (WGS) entry which is preliminary data.</text>
</comment>
<name>A0AAV4FR97_9GAST</name>
<protein>
    <submittedName>
        <fullName evidence="2">Uncharacterized protein</fullName>
    </submittedName>
</protein>
<feature type="region of interest" description="Disordered" evidence="1">
    <location>
        <begin position="105"/>
        <end position="124"/>
    </location>
</feature>
<sequence>MALGSCQISSLLSLFTQQKNRQQRRPLVRKVSTSLWGRGGEDERRIQGQEVQSWPAEAPTLKKKIMEGSSCNQRRGCFLPDKVSVRTSLEEKLQEDRKTVRFSDEMGHHQPTTSNKETAGKDCPCHAQSEDVEKIVTPVGYRQPSDCFTVGLKGYGQPYQHPAWTTSQSTHGRHPPPPGLNPVRRPKDSSFTRGQRLGGMASDGNFTTSIESGYIYKPMHG</sequence>
<evidence type="ECO:0000256" key="1">
    <source>
        <dbReference type="SAM" id="MobiDB-lite"/>
    </source>
</evidence>
<dbReference type="AlphaFoldDB" id="A0AAV4FR97"/>
<organism evidence="2 3">
    <name type="scientific">Elysia marginata</name>
    <dbReference type="NCBI Taxonomy" id="1093978"/>
    <lineage>
        <taxon>Eukaryota</taxon>
        <taxon>Metazoa</taxon>
        <taxon>Spiralia</taxon>
        <taxon>Lophotrochozoa</taxon>
        <taxon>Mollusca</taxon>
        <taxon>Gastropoda</taxon>
        <taxon>Heterobranchia</taxon>
        <taxon>Euthyneura</taxon>
        <taxon>Panpulmonata</taxon>
        <taxon>Sacoglossa</taxon>
        <taxon>Placobranchoidea</taxon>
        <taxon>Plakobranchidae</taxon>
        <taxon>Elysia</taxon>
    </lineage>
</organism>
<reference evidence="2 3" key="1">
    <citation type="journal article" date="2021" name="Elife">
        <title>Chloroplast acquisition without the gene transfer in kleptoplastic sea slugs, Plakobranchus ocellatus.</title>
        <authorList>
            <person name="Maeda T."/>
            <person name="Takahashi S."/>
            <person name="Yoshida T."/>
            <person name="Shimamura S."/>
            <person name="Takaki Y."/>
            <person name="Nagai Y."/>
            <person name="Toyoda A."/>
            <person name="Suzuki Y."/>
            <person name="Arimoto A."/>
            <person name="Ishii H."/>
            <person name="Satoh N."/>
            <person name="Nishiyama T."/>
            <person name="Hasebe M."/>
            <person name="Maruyama T."/>
            <person name="Minagawa J."/>
            <person name="Obokata J."/>
            <person name="Shigenobu S."/>
        </authorList>
    </citation>
    <scope>NUCLEOTIDE SEQUENCE [LARGE SCALE GENOMIC DNA]</scope>
</reference>
<keyword evidence="3" id="KW-1185">Reference proteome</keyword>
<accession>A0AAV4FR97</accession>
<dbReference type="Proteomes" id="UP000762676">
    <property type="component" value="Unassembled WGS sequence"/>
</dbReference>
<feature type="region of interest" description="Disordered" evidence="1">
    <location>
        <begin position="161"/>
        <end position="204"/>
    </location>
</feature>
<proteinExistence type="predicted"/>
<dbReference type="EMBL" id="BMAT01007972">
    <property type="protein sequence ID" value="GFR75526.1"/>
    <property type="molecule type" value="Genomic_DNA"/>
</dbReference>
<evidence type="ECO:0000313" key="3">
    <source>
        <dbReference type="Proteomes" id="UP000762676"/>
    </source>
</evidence>
<evidence type="ECO:0000313" key="2">
    <source>
        <dbReference type="EMBL" id="GFR75526.1"/>
    </source>
</evidence>